<dbReference type="InterPro" id="IPR050093">
    <property type="entry name" value="ABC_SmlMolc_Importer"/>
</dbReference>
<evidence type="ECO:0000259" key="9">
    <source>
        <dbReference type="PROSITE" id="PS50893"/>
    </source>
</evidence>
<dbReference type="InterPro" id="IPR017871">
    <property type="entry name" value="ABC_transporter-like_CS"/>
</dbReference>
<dbReference type="FunFam" id="3.40.50.300:FF:000425">
    <property type="entry name" value="Probable ABC transporter, ATP-binding subunit"/>
    <property type="match status" value="1"/>
</dbReference>
<dbReference type="InterPro" id="IPR003593">
    <property type="entry name" value="AAA+_ATPase"/>
</dbReference>
<dbReference type="InterPro" id="IPR008995">
    <property type="entry name" value="Mo/tungstate-bd_C_term_dom"/>
</dbReference>
<dbReference type="PROSITE" id="PS50893">
    <property type="entry name" value="ABC_TRANSPORTER_2"/>
    <property type="match status" value="1"/>
</dbReference>
<dbReference type="PROSITE" id="PS00211">
    <property type="entry name" value="ABC_TRANSPORTER_1"/>
    <property type="match status" value="1"/>
</dbReference>
<dbReference type="PANTHER" id="PTHR42781:SF4">
    <property type="entry name" value="SPERMIDINE_PUTRESCINE IMPORT ATP-BINDING PROTEIN POTA"/>
    <property type="match status" value="1"/>
</dbReference>
<dbReference type="Gene3D" id="2.40.50.100">
    <property type="match status" value="1"/>
</dbReference>
<keyword evidence="4" id="KW-0547">Nucleotide-binding</keyword>
<dbReference type="Pfam" id="PF08402">
    <property type="entry name" value="TOBE_2"/>
    <property type="match status" value="1"/>
</dbReference>
<keyword evidence="11" id="KW-1185">Reference proteome</keyword>
<keyword evidence="3" id="KW-0410">Iron transport</keyword>
<reference evidence="10 11" key="1">
    <citation type="journal article" date="2019" name="Int. J. Syst. Evol. Microbiol.">
        <title>Undibacterium piscinae sp. nov., isolated from Korean shiner intestine.</title>
        <authorList>
            <person name="Lee S.Y."/>
            <person name="Kang W."/>
            <person name="Kim P.S."/>
            <person name="Kim H.S."/>
            <person name="Sung H."/>
            <person name="Shin N.R."/>
            <person name="Whon T.W."/>
            <person name="Yun J.H."/>
            <person name="Lee J.Y."/>
            <person name="Lee J.Y."/>
            <person name="Jung M.J."/>
            <person name="Jeong Y.S."/>
            <person name="Tak E.J."/>
            <person name="Han J.E."/>
            <person name="Hyun D.W."/>
            <person name="Kang M.S."/>
            <person name="Lee K.E."/>
            <person name="Lee B.H."/>
            <person name="Bae J.W."/>
        </authorList>
    </citation>
    <scope>NUCLEOTIDE SEQUENCE [LARGE SCALE GENOMIC DNA]</scope>
    <source>
        <strain evidence="10 11">S11R28</strain>
    </source>
</reference>
<dbReference type="Pfam" id="PF00005">
    <property type="entry name" value="ABC_tran"/>
    <property type="match status" value="1"/>
</dbReference>
<dbReference type="InterPro" id="IPR003439">
    <property type="entry name" value="ABC_transporter-like_ATP-bd"/>
</dbReference>
<organism evidence="10 11">
    <name type="scientific">Undibacterium piscinae</name>
    <dbReference type="NCBI Taxonomy" id="2495591"/>
    <lineage>
        <taxon>Bacteria</taxon>
        <taxon>Pseudomonadati</taxon>
        <taxon>Pseudomonadota</taxon>
        <taxon>Betaproteobacteria</taxon>
        <taxon>Burkholderiales</taxon>
        <taxon>Oxalobacteraceae</taxon>
        <taxon>Undibacterium</taxon>
    </lineage>
</organism>
<dbReference type="GO" id="GO:0005524">
    <property type="term" value="F:ATP binding"/>
    <property type="evidence" value="ECO:0007669"/>
    <property type="project" value="UniProtKB-KW"/>
</dbReference>
<dbReference type="InterPro" id="IPR027417">
    <property type="entry name" value="P-loop_NTPase"/>
</dbReference>
<dbReference type="PANTHER" id="PTHR42781">
    <property type="entry name" value="SPERMIDINE/PUTRESCINE IMPORT ATP-BINDING PROTEIN POTA"/>
    <property type="match status" value="1"/>
</dbReference>
<keyword evidence="7" id="KW-0406">Ion transport</keyword>
<dbReference type="KEGG" id="upi:EJG51_016520"/>
<feature type="domain" description="ABC transporter" evidence="9">
    <location>
        <begin position="11"/>
        <end position="243"/>
    </location>
</feature>
<keyword evidence="5 10" id="KW-0067">ATP-binding</keyword>
<proteinExistence type="predicted"/>
<accession>A0A6M4A8R8</accession>
<evidence type="ECO:0000256" key="2">
    <source>
        <dbReference type="ARBA" id="ARBA00022475"/>
    </source>
</evidence>
<protein>
    <submittedName>
        <fullName evidence="10">ABC transporter ATP-binding protein</fullName>
    </submittedName>
</protein>
<evidence type="ECO:0000256" key="1">
    <source>
        <dbReference type="ARBA" id="ARBA00022448"/>
    </source>
</evidence>
<name>A0A6M4A8R8_9BURK</name>
<dbReference type="CDD" id="cd03259">
    <property type="entry name" value="ABC_Carb_Solutes_like"/>
    <property type="match status" value="1"/>
</dbReference>
<keyword evidence="6" id="KW-0408">Iron</keyword>
<dbReference type="EMBL" id="CP051152">
    <property type="protein sequence ID" value="QJQ07160.1"/>
    <property type="molecule type" value="Genomic_DNA"/>
</dbReference>
<sequence length="434" mass="47766">MTTSLLNNTVLTLNGVSHAYQQKSTFSQISFALAKGQIGCLLGPSGCGKTTALRCIAGFENVSGGSIYLNEKLVSTADFHLSAEKRQIGMVFQDYALFPHLSVEKNVAFGLHGMERKLRQKRVDELLEVVGLLMHKNAYPHELSGGQQQRVALARALAPKPELLLLDEPFSNLDVALRERLGLEVREILKQQNATAILVTHDQHEAFAIADEIGVMHQGQIQQWDSAYQIYHEPANRFVADFVGEGVFLPGKVLAHDSIEIELGVIGGNMPRDCCLGCTVDVLVRPDDVVHDDHSPAQARVIAKAFRGADFLYTLELASGLRLLSLVPSHHNHAIGEKIGIKLEIDHVIAFHAQACCRERSGRQWPHWISRSADSPIPSLACLRKLHRCSVIGLAREACLKIGLPPQGLFRRRFALNFALSCSESSWPANFGLA</sequence>
<dbReference type="AlphaFoldDB" id="A0A6M4A8R8"/>
<evidence type="ECO:0000256" key="7">
    <source>
        <dbReference type="ARBA" id="ARBA00023065"/>
    </source>
</evidence>
<dbReference type="GO" id="GO:0015408">
    <property type="term" value="F:ABC-type ferric iron transporter activity"/>
    <property type="evidence" value="ECO:0007669"/>
    <property type="project" value="InterPro"/>
</dbReference>
<dbReference type="InterPro" id="IPR015853">
    <property type="entry name" value="ABC_transpr_FbpC"/>
</dbReference>
<keyword evidence="1" id="KW-0813">Transport</keyword>
<dbReference type="Proteomes" id="UP000274350">
    <property type="component" value="Chromosome"/>
</dbReference>
<dbReference type="Gene3D" id="3.40.50.300">
    <property type="entry name" value="P-loop containing nucleotide triphosphate hydrolases"/>
    <property type="match status" value="1"/>
</dbReference>
<evidence type="ECO:0000256" key="5">
    <source>
        <dbReference type="ARBA" id="ARBA00022840"/>
    </source>
</evidence>
<evidence type="ECO:0000256" key="4">
    <source>
        <dbReference type="ARBA" id="ARBA00022741"/>
    </source>
</evidence>
<dbReference type="SUPFAM" id="SSF50331">
    <property type="entry name" value="MOP-like"/>
    <property type="match status" value="1"/>
</dbReference>
<evidence type="ECO:0000313" key="11">
    <source>
        <dbReference type="Proteomes" id="UP000274350"/>
    </source>
</evidence>
<evidence type="ECO:0000256" key="8">
    <source>
        <dbReference type="ARBA" id="ARBA00023136"/>
    </source>
</evidence>
<dbReference type="GO" id="GO:0015697">
    <property type="term" value="P:quaternary ammonium group transport"/>
    <property type="evidence" value="ECO:0007669"/>
    <property type="project" value="UniProtKB-ARBA"/>
</dbReference>
<dbReference type="SUPFAM" id="SSF52540">
    <property type="entry name" value="P-loop containing nucleoside triphosphate hydrolases"/>
    <property type="match status" value="1"/>
</dbReference>
<gene>
    <name evidence="10" type="ORF">EJG51_016520</name>
</gene>
<dbReference type="InterPro" id="IPR013611">
    <property type="entry name" value="Transp-assoc_OB_typ2"/>
</dbReference>
<dbReference type="GO" id="GO:0016887">
    <property type="term" value="F:ATP hydrolysis activity"/>
    <property type="evidence" value="ECO:0007669"/>
    <property type="project" value="InterPro"/>
</dbReference>
<dbReference type="SMART" id="SM00382">
    <property type="entry name" value="AAA"/>
    <property type="match status" value="1"/>
</dbReference>
<keyword evidence="2" id="KW-1003">Cell membrane</keyword>
<dbReference type="GO" id="GO:0043190">
    <property type="term" value="C:ATP-binding cassette (ABC) transporter complex"/>
    <property type="evidence" value="ECO:0007669"/>
    <property type="project" value="InterPro"/>
</dbReference>
<keyword evidence="8" id="KW-0472">Membrane</keyword>
<evidence type="ECO:0000256" key="3">
    <source>
        <dbReference type="ARBA" id="ARBA00022496"/>
    </source>
</evidence>
<evidence type="ECO:0000256" key="6">
    <source>
        <dbReference type="ARBA" id="ARBA00023004"/>
    </source>
</evidence>
<evidence type="ECO:0000313" key="10">
    <source>
        <dbReference type="EMBL" id="QJQ07160.1"/>
    </source>
</evidence>